<evidence type="ECO:0000256" key="3">
    <source>
        <dbReference type="ARBA" id="ARBA00023210"/>
    </source>
</evidence>
<dbReference type="InterPro" id="IPR027462">
    <property type="entry name" value="ZapD_C"/>
</dbReference>
<gene>
    <name evidence="5 6" type="primary">zapD</name>
    <name evidence="6" type="ORF">GCM10010982_18620</name>
</gene>
<evidence type="ECO:0000256" key="1">
    <source>
        <dbReference type="ARBA" id="ARBA00022490"/>
    </source>
</evidence>
<dbReference type="Proteomes" id="UP000606935">
    <property type="component" value="Unassembled WGS sequence"/>
</dbReference>
<sequence length="250" mass="29593">MNQAVYEFPLNEKVRTYLRLEQLFKQLGQSINASEDWQYVRFIESLFTLLDLSERVDVRTDLIKDIELHERNLNYWAQHPNIDLDALKQAQQKVIALRDELKNARKFGSALRDEKFLMSIRQRFSIPGGTCSFDLPNLHYWLRQDEAFKQRTINAWFKEFALMQNAIDMTLTFLRERGRFEAIDAQKGFYQGVADDKNEVIRVYCRTDQGYFPTLSGNKYRYAIRFMMFNPEEAGQVAMETMVQFKLACC</sequence>
<name>A0A918DIM2_9ALTE</name>
<organism evidence="6 7">
    <name type="scientific">Bowmanella pacifica</name>
    <dbReference type="NCBI Taxonomy" id="502051"/>
    <lineage>
        <taxon>Bacteria</taxon>
        <taxon>Pseudomonadati</taxon>
        <taxon>Pseudomonadota</taxon>
        <taxon>Gammaproteobacteria</taxon>
        <taxon>Alteromonadales</taxon>
        <taxon>Alteromonadaceae</taxon>
        <taxon>Bowmanella</taxon>
    </lineage>
</organism>
<comment type="subunit">
    <text evidence="5">Interacts with FtsZ.</text>
</comment>
<keyword evidence="2 5" id="KW-0132">Cell division</keyword>
<evidence type="ECO:0000256" key="2">
    <source>
        <dbReference type="ARBA" id="ARBA00022618"/>
    </source>
</evidence>
<dbReference type="Gene3D" id="2.60.440.10">
    <property type="entry name" value="YacF-like domains"/>
    <property type="match status" value="1"/>
</dbReference>
<comment type="subcellular location">
    <subcellularLocation>
        <location evidence="5">Cytoplasm</location>
    </subcellularLocation>
    <text evidence="5">Localizes to mid-cell in an FtsZ-dependent manner.</text>
</comment>
<dbReference type="EMBL" id="BMLS01000002">
    <property type="protein sequence ID" value="GGO68819.1"/>
    <property type="molecule type" value="Genomic_DNA"/>
</dbReference>
<dbReference type="GO" id="GO:0043093">
    <property type="term" value="P:FtsZ-dependent cytokinesis"/>
    <property type="evidence" value="ECO:0007669"/>
    <property type="project" value="UniProtKB-UniRule"/>
</dbReference>
<dbReference type="RefSeq" id="WP_188693621.1">
    <property type="nucleotide sequence ID" value="NZ_BMLS01000002.1"/>
</dbReference>
<keyword evidence="4 5" id="KW-0131">Cell cycle</keyword>
<keyword evidence="3 5" id="KW-0717">Septation</keyword>
<comment type="caution">
    <text evidence="6">The sequence shown here is derived from an EMBL/GenBank/DDBJ whole genome shotgun (WGS) entry which is preliminary data.</text>
</comment>
<dbReference type="PANTHER" id="PTHR39455">
    <property type="entry name" value="CELL DIVISION PROTEIN ZAPD"/>
    <property type="match status" value="1"/>
</dbReference>
<dbReference type="SUPFAM" id="SSF160950">
    <property type="entry name" value="YacF-like"/>
    <property type="match status" value="1"/>
</dbReference>
<comment type="similarity">
    <text evidence="5">Belongs to the ZapD family.</text>
</comment>
<evidence type="ECO:0000313" key="7">
    <source>
        <dbReference type="Proteomes" id="UP000606935"/>
    </source>
</evidence>
<keyword evidence="7" id="KW-1185">Reference proteome</keyword>
<evidence type="ECO:0000256" key="4">
    <source>
        <dbReference type="ARBA" id="ARBA00023306"/>
    </source>
</evidence>
<dbReference type="Pfam" id="PF07072">
    <property type="entry name" value="ZapD"/>
    <property type="match status" value="1"/>
</dbReference>
<dbReference type="NCBIfam" id="NF003655">
    <property type="entry name" value="PRK05287.1-3"/>
    <property type="match status" value="1"/>
</dbReference>
<dbReference type="GO" id="GO:0005737">
    <property type="term" value="C:cytoplasm"/>
    <property type="evidence" value="ECO:0007669"/>
    <property type="project" value="UniProtKB-SubCell"/>
</dbReference>
<dbReference type="GO" id="GO:0032153">
    <property type="term" value="C:cell division site"/>
    <property type="evidence" value="ECO:0007669"/>
    <property type="project" value="TreeGrafter"/>
</dbReference>
<keyword evidence="1 5" id="KW-0963">Cytoplasm</keyword>
<accession>A0A918DIM2</accession>
<dbReference type="InterPro" id="IPR009777">
    <property type="entry name" value="ZapD"/>
</dbReference>
<dbReference type="AlphaFoldDB" id="A0A918DIM2"/>
<reference evidence="6" key="2">
    <citation type="submission" date="2020-09" db="EMBL/GenBank/DDBJ databases">
        <authorList>
            <person name="Sun Q."/>
            <person name="Zhou Y."/>
        </authorList>
    </citation>
    <scope>NUCLEOTIDE SEQUENCE</scope>
    <source>
        <strain evidence="6">CGMCC 1.7086</strain>
    </source>
</reference>
<comment type="function">
    <text evidence="5">Cell division factor that enhances FtsZ-ring assembly. Directly interacts with FtsZ and promotes bundling of FtsZ protofilaments, with a reduction in FtsZ GTPase activity.</text>
</comment>
<dbReference type="GO" id="GO:0000917">
    <property type="term" value="P:division septum assembly"/>
    <property type="evidence" value="ECO:0007669"/>
    <property type="project" value="UniProtKB-KW"/>
</dbReference>
<dbReference type="Gene3D" id="1.10.3900.10">
    <property type="entry name" value="YacF-like"/>
    <property type="match status" value="1"/>
</dbReference>
<reference evidence="6" key="1">
    <citation type="journal article" date="2014" name="Int. J. Syst. Evol. Microbiol.">
        <title>Complete genome sequence of Corynebacterium casei LMG S-19264T (=DSM 44701T), isolated from a smear-ripened cheese.</title>
        <authorList>
            <consortium name="US DOE Joint Genome Institute (JGI-PGF)"/>
            <person name="Walter F."/>
            <person name="Albersmeier A."/>
            <person name="Kalinowski J."/>
            <person name="Ruckert C."/>
        </authorList>
    </citation>
    <scope>NUCLEOTIDE SEQUENCE</scope>
    <source>
        <strain evidence="6">CGMCC 1.7086</strain>
    </source>
</reference>
<dbReference type="InterPro" id="IPR036268">
    <property type="entry name" value="ZapD_sf"/>
</dbReference>
<dbReference type="NCBIfam" id="NF003656">
    <property type="entry name" value="PRK05287.1-4"/>
    <property type="match status" value="1"/>
</dbReference>
<proteinExistence type="inferred from homology"/>
<evidence type="ECO:0000313" key="6">
    <source>
        <dbReference type="EMBL" id="GGO68819.1"/>
    </source>
</evidence>
<protein>
    <recommendedName>
        <fullName evidence="5">Cell division protein ZapD</fullName>
    </recommendedName>
    <alternativeName>
        <fullName evidence="5">Z ring-associated protein D</fullName>
    </alternativeName>
</protein>
<dbReference type="HAMAP" id="MF_01092">
    <property type="entry name" value="ZapD"/>
    <property type="match status" value="1"/>
</dbReference>
<evidence type="ECO:0000256" key="5">
    <source>
        <dbReference type="HAMAP-Rule" id="MF_01092"/>
    </source>
</evidence>
<dbReference type="PANTHER" id="PTHR39455:SF1">
    <property type="entry name" value="CELL DIVISION PROTEIN ZAPD"/>
    <property type="match status" value="1"/>
</dbReference>